<protein>
    <submittedName>
        <fullName evidence="1">Uncharacterized protein</fullName>
    </submittedName>
</protein>
<evidence type="ECO:0000313" key="1">
    <source>
        <dbReference type="EMBL" id="EJK59165.1"/>
    </source>
</evidence>
<comment type="caution">
    <text evidence="1">The sequence shown here is derived from an EMBL/GenBank/DDBJ whole genome shotgun (WGS) entry which is preliminary data.</text>
</comment>
<gene>
    <name evidence="1" type="ORF">THAOC_20647</name>
</gene>
<name>K0S1S7_THAOC</name>
<reference evidence="1 2" key="1">
    <citation type="journal article" date="2012" name="Genome Biol.">
        <title>Genome and low-iron response of an oceanic diatom adapted to chronic iron limitation.</title>
        <authorList>
            <person name="Lommer M."/>
            <person name="Specht M."/>
            <person name="Roy A.S."/>
            <person name="Kraemer L."/>
            <person name="Andreson R."/>
            <person name="Gutowska M.A."/>
            <person name="Wolf J."/>
            <person name="Bergner S.V."/>
            <person name="Schilhabel M.B."/>
            <person name="Klostermeier U.C."/>
            <person name="Beiko R.G."/>
            <person name="Rosenstiel P."/>
            <person name="Hippler M."/>
            <person name="Laroche J."/>
        </authorList>
    </citation>
    <scope>NUCLEOTIDE SEQUENCE [LARGE SCALE GENOMIC DNA]</scope>
    <source>
        <strain evidence="1 2">CCMP1005</strain>
    </source>
</reference>
<feature type="non-terminal residue" evidence="1">
    <location>
        <position position="1"/>
    </location>
</feature>
<dbReference type="EMBL" id="AGNL01023464">
    <property type="protein sequence ID" value="EJK59165.1"/>
    <property type="molecule type" value="Genomic_DNA"/>
</dbReference>
<keyword evidence="2" id="KW-1185">Reference proteome</keyword>
<dbReference type="Proteomes" id="UP000266841">
    <property type="component" value="Unassembled WGS sequence"/>
</dbReference>
<proteinExistence type="predicted"/>
<sequence length="62" mass="6590">GVIDIAAKEDTAVVAEPVNDCTTNAIAGDEAVRRLDDDCPIAYRIDDKAVCPFGSALRLKLD</sequence>
<accession>K0S1S7</accession>
<organism evidence="1 2">
    <name type="scientific">Thalassiosira oceanica</name>
    <name type="common">Marine diatom</name>
    <dbReference type="NCBI Taxonomy" id="159749"/>
    <lineage>
        <taxon>Eukaryota</taxon>
        <taxon>Sar</taxon>
        <taxon>Stramenopiles</taxon>
        <taxon>Ochrophyta</taxon>
        <taxon>Bacillariophyta</taxon>
        <taxon>Coscinodiscophyceae</taxon>
        <taxon>Thalassiosirophycidae</taxon>
        <taxon>Thalassiosirales</taxon>
        <taxon>Thalassiosiraceae</taxon>
        <taxon>Thalassiosira</taxon>
    </lineage>
</organism>
<dbReference type="AlphaFoldDB" id="K0S1S7"/>
<evidence type="ECO:0000313" key="2">
    <source>
        <dbReference type="Proteomes" id="UP000266841"/>
    </source>
</evidence>